<organism evidence="1 2">
    <name type="scientific">Paramecium primaurelia</name>
    <dbReference type="NCBI Taxonomy" id="5886"/>
    <lineage>
        <taxon>Eukaryota</taxon>
        <taxon>Sar</taxon>
        <taxon>Alveolata</taxon>
        <taxon>Ciliophora</taxon>
        <taxon>Intramacronucleata</taxon>
        <taxon>Oligohymenophorea</taxon>
        <taxon>Peniculida</taxon>
        <taxon>Parameciidae</taxon>
        <taxon>Paramecium</taxon>
    </lineage>
</organism>
<reference evidence="1" key="1">
    <citation type="submission" date="2021-01" db="EMBL/GenBank/DDBJ databases">
        <authorList>
            <consortium name="Genoscope - CEA"/>
            <person name="William W."/>
        </authorList>
    </citation>
    <scope>NUCLEOTIDE SEQUENCE</scope>
</reference>
<protein>
    <submittedName>
        <fullName evidence="1">Uncharacterized protein</fullName>
    </submittedName>
</protein>
<name>A0A8S1KI70_PARPR</name>
<evidence type="ECO:0000313" key="1">
    <source>
        <dbReference type="EMBL" id="CAD8055180.1"/>
    </source>
</evidence>
<accession>A0A8S1KI70</accession>
<sequence length="37" mass="4419">MNCFLGEGTKAKDLDSIYNTFYFNKQSHQKVINRFPY</sequence>
<evidence type="ECO:0000313" key="2">
    <source>
        <dbReference type="Proteomes" id="UP000688137"/>
    </source>
</evidence>
<dbReference type="AlphaFoldDB" id="A0A8S1KI70"/>
<dbReference type="EMBL" id="CAJJDM010000021">
    <property type="protein sequence ID" value="CAD8055180.1"/>
    <property type="molecule type" value="Genomic_DNA"/>
</dbReference>
<dbReference type="Proteomes" id="UP000688137">
    <property type="component" value="Unassembled WGS sequence"/>
</dbReference>
<keyword evidence="2" id="KW-1185">Reference proteome</keyword>
<comment type="caution">
    <text evidence="1">The sequence shown here is derived from an EMBL/GenBank/DDBJ whole genome shotgun (WGS) entry which is preliminary data.</text>
</comment>
<proteinExistence type="predicted"/>
<gene>
    <name evidence="1" type="ORF">PPRIM_AZ9-3.1.T0230049</name>
</gene>